<organism evidence="6 7">
    <name type="scientific">Aedoeadaptatus acetigenes</name>
    <dbReference type="NCBI Taxonomy" id="2981723"/>
    <lineage>
        <taxon>Bacteria</taxon>
        <taxon>Bacillati</taxon>
        <taxon>Bacillota</taxon>
        <taxon>Tissierellia</taxon>
        <taxon>Tissierellales</taxon>
        <taxon>Peptoniphilaceae</taxon>
        <taxon>Aedoeadaptatus</taxon>
    </lineage>
</organism>
<dbReference type="SUPFAM" id="SSF51206">
    <property type="entry name" value="cAMP-binding domain-like"/>
    <property type="match status" value="1"/>
</dbReference>
<gene>
    <name evidence="6" type="ORF">AAA081_08950</name>
</gene>
<name>A0ABV1J8A7_9FIRM</name>
<dbReference type="InterPro" id="IPR018490">
    <property type="entry name" value="cNMP-bd_dom_sf"/>
</dbReference>
<reference evidence="6 7" key="1">
    <citation type="submission" date="2024-04" db="EMBL/GenBank/DDBJ databases">
        <title>Human intestinal bacterial collection.</title>
        <authorList>
            <person name="Pauvert C."/>
            <person name="Hitch T.C.A."/>
            <person name="Clavel T."/>
        </authorList>
    </citation>
    <scope>NUCLEOTIDE SEQUENCE [LARGE SCALE GENOMIC DNA]</scope>
    <source>
        <strain evidence="6 7">CLA-SR-H026</strain>
    </source>
</reference>
<keyword evidence="1" id="KW-0805">Transcription regulation</keyword>
<keyword evidence="3" id="KW-0804">Transcription</keyword>
<evidence type="ECO:0000256" key="1">
    <source>
        <dbReference type="ARBA" id="ARBA00023015"/>
    </source>
</evidence>
<dbReference type="SUPFAM" id="SSF46785">
    <property type="entry name" value="Winged helix' DNA-binding domain"/>
    <property type="match status" value="1"/>
</dbReference>
<sequence length="202" mass="23113">MNFQELFRELSAPPMAFRPGDVLMYPDSAEFSILLLESGTVEVSRYAQEGERILQSFMTAPQCLGLIESLTESPVLSGVKAVTAGRYYNLRLKDPLFQTPEVLMLLLRYLAGLSEETMRQNAEEKHLSKKDRLAYAIYKNTKAPFPATLPLKREDLADLLAIPKRSLYRYLNELEEEGCIFREKGKIFVDEDGHERLAEKMK</sequence>
<keyword evidence="7" id="KW-1185">Reference proteome</keyword>
<dbReference type="Pfam" id="PF00027">
    <property type="entry name" value="cNMP_binding"/>
    <property type="match status" value="1"/>
</dbReference>
<proteinExistence type="predicted"/>
<evidence type="ECO:0000256" key="3">
    <source>
        <dbReference type="ARBA" id="ARBA00023163"/>
    </source>
</evidence>
<dbReference type="InterPro" id="IPR012318">
    <property type="entry name" value="HTH_CRP"/>
</dbReference>
<evidence type="ECO:0000313" key="6">
    <source>
        <dbReference type="EMBL" id="MEQ3354417.1"/>
    </source>
</evidence>
<comment type="caution">
    <text evidence="6">The sequence shown here is derived from an EMBL/GenBank/DDBJ whole genome shotgun (WGS) entry which is preliminary data.</text>
</comment>
<evidence type="ECO:0000259" key="4">
    <source>
        <dbReference type="Pfam" id="PF00027"/>
    </source>
</evidence>
<keyword evidence="2" id="KW-0238">DNA-binding</keyword>
<dbReference type="Pfam" id="PF13545">
    <property type="entry name" value="HTH_Crp_2"/>
    <property type="match status" value="1"/>
</dbReference>
<dbReference type="EMBL" id="JBBNPS010000046">
    <property type="protein sequence ID" value="MEQ3354417.1"/>
    <property type="molecule type" value="Genomic_DNA"/>
</dbReference>
<feature type="domain" description="Cyclic nucleotide-binding" evidence="4">
    <location>
        <begin position="16"/>
        <end position="93"/>
    </location>
</feature>
<evidence type="ECO:0000259" key="5">
    <source>
        <dbReference type="Pfam" id="PF13545"/>
    </source>
</evidence>
<dbReference type="InterPro" id="IPR014710">
    <property type="entry name" value="RmlC-like_jellyroll"/>
</dbReference>
<dbReference type="InterPro" id="IPR000595">
    <property type="entry name" value="cNMP-bd_dom"/>
</dbReference>
<protein>
    <submittedName>
        <fullName evidence="6">Crp/Fnr family transcriptional regulator</fullName>
    </submittedName>
</protein>
<dbReference type="InterPro" id="IPR036390">
    <property type="entry name" value="WH_DNA-bd_sf"/>
</dbReference>
<dbReference type="Proteomes" id="UP001481872">
    <property type="component" value="Unassembled WGS sequence"/>
</dbReference>
<evidence type="ECO:0000313" key="7">
    <source>
        <dbReference type="Proteomes" id="UP001481872"/>
    </source>
</evidence>
<dbReference type="Gene3D" id="2.60.120.10">
    <property type="entry name" value="Jelly Rolls"/>
    <property type="match status" value="1"/>
</dbReference>
<feature type="domain" description="HTH crp-type" evidence="5">
    <location>
        <begin position="132"/>
        <end position="189"/>
    </location>
</feature>
<accession>A0ABV1J8A7</accession>
<evidence type="ECO:0000256" key="2">
    <source>
        <dbReference type="ARBA" id="ARBA00023125"/>
    </source>
</evidence>
<dbReference type="RefSeq" id="WP_349054682.1">
    <property type="nucleotide sequence ID" value="NZ_JBBNPS010000046.1"/>
</dbReference>